<evidence type="ECO:0008006" key="3">
    <source>
        <dbReference type="Google" id="ProtNLM"/>
    </source>
</evidence>
<dbReference type="OrthoDB" id="10029320at2759"/>
<organism evidence="1 2">
    <name type="scientific">Galerina marginata (strain CBS 339.88)</name>
    <dbReference type="NCBI Taxonomy" id="685588"/>
    <lineage>
        <taxon>Eukaryota</taxon>
        <taxon>Fungi</taxon>
        <taxon>Dikarya</taxon>
        <taxon>Basidiomycota</taxon>
        <taxon>Agaricomycotina</taxon>
        <taxon>Agaricomycetes</taxon>
        <taxon>Agaricomycetidae</taxon>
        <taxon>Agaricales</taxon>
        <taxon>Agaricineae</taxon>
        <taxon>Strophariaceae</taxon>
        <taxon>Galerina</taxon>
    </lineage>
</organism>
<sequence length="370" mass="41682">MAIQQLIIQTKNILHYPGLKLEEHLKERSDANQRLVRALHLTNTFVSPDLAVHKAFVERAHLLLKTTKRRGWAHFQATAIDAVQWQLSSSRDPSVPQLFDSFVHNVTLVIVLVGILQIDKPVQSFCHEDVALVAQGIIKLWALSKKPDPIPPIILEDLTVHLRRLVGDDEQFPNPLDFVVPGWETLWRVVATAVAYSYGNKEMRTAFEDFNVRPSDDRFRGSQGSADISVEGIVNEAMRLHPPSKHIGRSKVSKWYPSFLANWIQPSFTRVKHQADIEQLLRCDIWGPDANEFRPSRHHPREVLPEQKQALGFVFGYGPLRCIAGSWAPMAVGVIAGAILGQLEMNGYELQAGPTIGGREGWNGWVVKEN</sequence>
<dbReference type="GO" id="GO:0004497">
    <property type="term" value="F:monooxygenase activity"/>
    <property type="evidence" value="ECO:0007669"/>
    <property type="project" value="InterPro"/>
</dbReference>
<dbReference type="Gene3D" id="1.10.630.10">
    <property type="entry name" value="Cytochrome P450"/>
    <property type="match status" value="1"/>
</dbReference>
<dbReference type="Proteomes" id="UP000027222">
    <property type="component" value="Unassembled WGS sequence"/>
</dbReference>
<evidence type="ECO:0000313" key="1">
    <source>
        <dbReference type="EMBL" id="KDR84643.1"/>
    </source>
</evidence>
<gene>
    <name evidence="1" type="ORF">GALMADRAFT_220297</name>
</gene>
<dbReference type="GO" id="GO:0016705">
    <property type="term" value="F:oxidoreductase activity, acting on paired donors, with incorporation or reduction of molecular oxygen"/>
    <property type="evidence" value="ECO:0007669"/>
    <property type="project" value="InterPro"/>
</dbReference>
<reference evidence="2" key="1">
    <citation type="journal article" date="2014" name="Proc. Natl. Acad. Sci. U.S.A.">
        <title>Extensive sampling of basidiomycete genomes demonstrates inadequacy of the white-rot/brown-rot paradigm for wood decay fungi.</title>
        <authorList>
            <person name="Riley R."/>
            <person name="Salamov A.A."/>
            <person name="Brown D.W."/>
            <person name="Nagy L.G."/>
            <person name="Floudas D."/>
            <person name="Held B.W."/>
            <person name="Levasseur A."/>
            <person name="Lombard V."/>
            <person name="Morin E."/>
            <person name="Otillar R."/>
            <person name="Lindquist E.A."/>
            <person name="Sun H."/>
            <person name="LaButti K.M."/>
            <person name="Schmutz J."/>
            <person name="Jabbour D."/>
            <person name="Luo H."/>
            <person name="Baker S.E."/>
            <person name="Pisabarro A.G."/>
            <person name="Walton J.D."/>
            <person name="Blanchette R.A."/>
            <person name="Henrissat B."/>
            <person name="Martin F."/>
            <person name="Cullen D."/>
            <person name="Hibbett D.S."/>
            <person name="Grigoriev I.V."/>
        </authorList>
    </citation>
    <scope>NUCLEOTIDE SEQUENCE [LARGE SCALE GENOMIC DNA]</scope>
    <source>
        <strain evidence="2">CBS 339.88</strain>
    </source>
</reference>
<keyword evidence="2" id="KW-1185">Reference proteome</keyword>
<dbReference type="GO" id="GO:0005506">
    <property type="term" value="F:iron ion binding"/>
    <property type="evidence" value="ECO:0007669"/>
    <property type="project" value="InterPro"/>
</dbReference>
<dbReference type="HOGENOM" id="CLU_044612_1_0_1"/>
<proteinExistence type="predicted"/>
<protein>
    <recommendedName>
        <fullName evidence="3">Cytochrome P450</fullName>
    </recommendedName>
</protein>
<accession>A0A067TZZ3</accession>
<dbReference type="EMBL" id="KL142368">
    <property type="protein sequence ID" value="KDR84643.1"/>
    <property type="molecule type" value="Genomic_DNA"/>
</dbReference>
<name>A0A067TZZ3_GALM3</name>
<dbReference type="InterPro" id="IPR036396">
    <property type="entry name" value="Cyt_P450_sf"/>
</dbReference>
<dbReference type="STRING" id="685588.A0A067TZZ3"/>
<evidence type="ECO:0000313" key="2">
    <source>
        <dbReference type="Proteomes" id="UP000027222"/>
    </source>
</evidence>
<dbReference type="GO" id="GO:0020037">
    <property type="term" value="F:heme binding"/>
    <property type="evidence" value="ECO:0007669"/>
    <property type="project" value="InterPro"/>
</dbReference>
<dbReference type="SUPFAM" id="SSF48264">
    <property type="entry name" value="Cytochrome P450"/>
    <property type="match status" value="1"/>
</dbReference>
<dbReference type="AlphaFoldDB" id="A0A067TZZ3"/>